<dbReference type="AlphaFoldDB" id="A0A8H3HEM4"/>
<reference evidence="2" key="1">
    <citation type="submission" date="2021-01" db="EMBL/GenBank/DDBJ databases">
        <authorList>
            <person name="Kaushik A."/>
        </authorList>
    </citation>
    <scope>NUCLEOTIDE SEQUENCE</scope>
    <source>
        <strain evidence="2">AG4-RS23</strain>
    </source>
</reference>
<dbReference type="InterPro" id="IPR021047">
    <property type="entry name" value="Mannosyltransferase_CMT1"/>
</dbReference>
<accession>A0A8H3HEM4</accession>
<proteinExistence type="predicted"/>
<comment type="caution">
    <text evidence="2">The sequence shown here is derived from an EMBL/GenBank/DDBJ whole genome shotgun (WGS) entry which is preliminary data.</text>
</comment>
<dbReference type="Proteomes" id="UP000663861">
    <property type="component" value="Unassembled WGS sequence"/>
</dbReference>
<dbReference type="EMBL" id="CAJMWY010004212">
    <property type="protein sequence ID" value="CAE6524169.1"/>
    <property type="molecule type" value="Genomic_DNA"/>
</dbReference>
<sequence>MLPLPAYTSSSSAFKRRCRVSYVHLLTATALFVLSAYTLLLFSSRTPTHIQQQVQHLRSLPSDFVQSSNRKGGAIDEDSLAKTLATVDGLRAEFNRQEREQEAEKGWANWMLAPFSITRDALVVSSTHAYPTCPTSADPHYSSSLYYKRVFIAINLLQNEELMPTLTRELVALIRVLGPDRVFVSIYENASMDLTIMHLRLLCQVLESLGTPYKVIAKGLTELQQKENGHRISRLSAVRNAALEPLSNPSEFDTVLWLNDIFHCHTDVLELLLQKQQQGAVQACGIDYGPKGLIYDRWVMRNMRGMPFYNQSDLVEFFSSDITYKPRPEVLPFPEDTLDKAALERGEPFQVFSCWNGVTAFSASAFAPPTSLRFRTALNDPNSKDGVTDKASECYLSSVDLWKHGMGRVMLVPRVKVAYSLDIYEWDRTPAGYDPTVVTTPRINWKTAPPKQVWMHNFAAWYAPETAPPKQVWMHNFAAWYAPEVPEPWDEA</sequence>
<evidence type="ECO:0000313" key="2">
    <source>
        <dbReference type="EMBL" id="CAE6524169.1"/>
    </source>
</evidence>
<evidence type="ECO:0000313" key="3">
    <source>
        <dbReference type="Proteomes" id="UP000663861"/>
    </source>
</evidence>
<keyword evidence="1" id="KW-0812">Transmembrane</keyword>
<name>A0A8H3HEM4_9AGAM</name>
<gene>
    <name evidence="2" type="ORF">RDB_LOCUS161381</name>
</gene>
<dbReference type="PANTHER" id="PTHR34144">
    <property type="entry name" value="CHROMOSOME 8, WHOLE GENOME SHOTGUN SEQUENCE"/>
    <property type="match status" value="1"/>
</dbReference>
<organism evidence="2 3">
    <name type="scientific">Rhizoctonia solani</name>
    <dbReference type="NCBI Taxonomy" id="456999"/>
    <lineage>
        <taxon>Eukaryota</taxon>
        <taxon>Fungi</taxon>
        <taxon>Dikarya</taxon>
        <taxon>Basidiomycota</taxon>
        <taxon>Agaricomycotina</taxon>
        <taxon>Agaricomycetes</taxon>
        <taxon>Cantharellales</taxon>
        <taxon>Ceratobasidiaceae</taxon>
        <taxon>Rhizoctonia</taxon>
    </lineage>
</organism>
<dbReference type="Pfam" id="PF11735">
    <property type="entry name" value="CAP59_mtransfer"/>
    <property type="match status" value="1"/>
</dbReference>
<keyword evidence="1" id="KW-1133">Transmembrane helix</keyword>
<feature type="transmembrane region" description="Helical" evidence="1">
    <location>
        <begin position="21"/>
        <end position="42"/>
    </location>
</feature>
<evidence type="ECO:0000256" key="1">
    <source>
        <dbReference type="SAM" id="Phobius"/>
    </source>
</evidence>
<keyword evidence="1" id="KW-0472">Membrane</keyword>
<dbReference type="PANTHER" id="PTHR34144:SF7">
    <property type="entry name" value="EXPORT PROTEIN (CAP59), PUTATIVE (AFU_ORTHOLOGUE AFUA_7G05020)-RELATED"/>
    <property type="match status" value="1"/>
</dbReference>
<protein>
    <submittedName>
        <fullName evidence="2">Uncharacterized protein</fullName>
    </submittedName>
</protein>